<sequence length="119" mass="13896">MANPKQIYSRDTKWRKGVMRSLVSELYVNGRITTTLTRAKEVRRHAERMIQKAKNPTLQNIRMIASFVRPIKKDNQPVLSYLVKEIAPKYKDRNGGYTRIIKLPKRLGDNTRMAIIELV</sequence>
<dbReference type="InterPro" id="IPR036373">
    <property type="entry name" value="Ribosomal_bL17_sf"/>
</dbReference>
<dbReference type="GO" id="GO:0003735">
    <property type="term" value="F:structural constituent of ribosome"/>
    <property type="evidence" value="ECO:0007669"/>
    <property type="project" value="InterPro"/>
</dbReference>
<dbReference type="HOGENOM" id="CLU_074407_2_2_14"/>
<gene>
    <name evidence="4" type="primary">rplQ</name>
    <name evidence="6" type="ORF">VO56_01805</name>
</gene>
<dbReference type="InterPro" id="IPR000456">
    <property type="entry name" value="Ribosomal_bL17"/>
</dbReference>
<dbReference type="AlphaFoldDB" id="A0A0D5ZJT7"/>
<keyword evidence="3 4" id="KW-0687">Ribonucleoprotein</keyword>
<dbReference type="Gene3D" id="3.90.1030.10">
    <property type="entry name" value="Ribosomal protein L17"/>
    <property type="match status" value="1"/>
</dbReference>
<dbReference type="GO" id="GO:0015934">
    <property type="term" value="C:large ribosomal subunit"/>
    <property type="evidence" value="ECO:0007669"/>
    <property type="project" value="TreeGrafter"/>
</dbReference>
<evidence type="ECO:0000256" key="2">
    <source>
        <dbReference type="ARBA" id="ARBA00022980"/>
    </source>
</evidence>
<proteinExistence type="inferred from homology"/>
<accession>A0A0D5ZJT7</accession>
<dbReference type="PANTHER" id="PTHR14413:SF16">
    <property type="entry name" value="LARGE RIBOSOMAL SUBUNIT PROTEIN BL17M"/>
    <property type="match status" value="1"/>
</dbReference>
<evidence type="ECO:0000256" key="5">
    <source>
        <dbReference type="RuleBase" id="RU000660"/>
    </source>
</evidence>
<organism evidence="6 7">
    <name type="scientific">Mycoplasmopsis gallinacea</name>
    <dbReference type="NCBI Taxonomy" id="29556"/>
    <lineage>
        <taxon>Bacteria</taxon>
        <taxon>Bacillati</taxon>
        <taxon>Mycoplasmatota</taxon>
        <taxon>Mycoplasmoidales</taxon>
        <taxon>Metamycoplasmataceae</taxon>
        <taxon>Mycoplasmopsis</taxon>
    </lineage>
</organism>
<dbReference type="Proteomes" id="UP000032722">
    <property type="component" value="Chromosome"/>
</dbReference>
<dbReference type="GO" id="GO:0006412">
    <property type="term" value="P:translation"/>
    <property type="evidence" value="ECO:0007669"/>
    <property type="project" value="UniProtKB-UniRule"/>
</dbReference>
<dbReference type="NCBIfam" id="TIGR00059">
    <property type="entry name" value="L17"/>
    <property type="match status" value="1"/>
</dbReference>
<reference evidence="6 7" key="1">
    <citation type="journal article" date="2015" name="Genome Announc.">
        <title>Complete Genome Sequence of Mycoplasma meleagridis, a Possible Emerging Pathogen in Chickens.</title>
        <authorList>
            <person name="Abolnik C."/>
        </authorList>
    </citation>
    <scope>NUCLEOTIDE SEQUENCE [LARGE SCALE GENOMIC DNA]</scope>
    <source>
        <strain evidence="6 7">B2096 8B</strain>
    </source>
</reference>
<dbReference type="KEGG" id="mgb:VO56_01805"/>
<dbReference type="PANTHER" id="PTHR14413">
    <property type="entry name" value="RIBOSOMAL PROTEIN L17"/>
    <property type="match status" value="1"/>
</dbReference>
<dbReference type="EMBL" id="CP011021">
    <property type="protein sequence ID" value="AKA49982.1"/>
    <property type="molecule type" value="Genomic_DNA"/>
</dbReference>
<evidence type="ECO:0000256" key="3">
    <source>
        <dbReference type="ARBA" id="ARBA00023274"/>
    </source>
</evidence>
<evidence type="ECO:0000313" key="7">
    <source>
        <dbReference type="Proteomes" id="UP000032722"/>
    </source>
</evidence>
<evidence type="ECO:0000313" key="6">
    <source>
        <dbReference type="EMBL" id="AKA49982.1"/>
    </source>
</evidence>
<comment type="similarity">
    <text evidence="1 4 5">Belongs to the bacterial ribosomal protein bL17 family.</text>
</comment>
<dbReference type="PATRIC" id="fig|29556.3.peg.367"/>
<name>A0A0D5ZJT7_9BACT</name>
<evidence type="ECO:0000256" key="4">
    <source>
        <dbReference type="HAMAP-Rule" id="MF_01368"/>
    </source>
</evidence>
<protein>
    <recommendedName>
        <fullName evidence="4">Large ribosomal subunit protein bL17</fullName>
    </recommendedName>
</protein>
<evidence type="ECO:0000256" key="1">
    <source>
        <dbReference type="ARBA" id="ARBA00008777"/>
    </source>
</evidence>
<dbReference type="Pfam" id="PF01196">
    <property type="entry name" value="Ribosomal_L17"/>
    <property type="match status" value="1"/>
</dbReference>
<dbReference type="HAMAP" id="MF_01368">
    <property type="entry name" value="Ribosomal_bL17"/>
    <property type="match status" value="1"/>
</dbReference>
<dbReference type="SUPFAM" id="SSF64263">
    <property type="entry name" value="Prokaryotic ribosomal protein L17"/>
    <property type="match status" value="1"/>
</dbReference>
<keyword evidence="2 4" id="KW-0689">Ribosomal protein</keyword>
<comment type="subunit">
    <text evidence="4">Part of the 50S ribosomal subunit. Contacts protein L32.</text>
</comment>